<dbReference type="PANTHER" id="PTHR14089">
    <property type="entry name" value="PRE-MRNA-SPLICING FACTOR RBM22"/>
    <property type="match status" value="1"/>
</dbReference>
<feature type="region of interest" description="Disordered" evidence="17">
    <location>
        <begin position="459"/>
        <end position="589"/>
    </location>
</feature>
<feature type="compositionally biased region" description="Pro residues" evidence="17">
    <location>
        <begin position="564"/>
        <end position="582"/>
    </location>
</feature>
<protein>
    <recommendedName>
        <fullName evidence="23">C3H1-type domain-containing protein</fullName>
    </recommendedName>
</protein>
<keyword evidence="8 16" id="KW-0863">Zinc-finger</keyword>
<reference evidence="21 22" key="2">
    <citation type="submission" date="2013-02" db="EMBL/GenBank/DDBJ databases">
        <title>The Genome Sequence of Plasmodium falciparum Vietnam Oak-Knoll (FVO).</title>
        <authorList>
            <consortium name="The Broad Institute Genome Sequencing Platform"/>
            <consortium name="The Broad Institute Genome Sequencing Center for Infectious Disease"/>
            <person name="Neafsey D."/>
            <person name="Cheeseman I."/>
            <person name="Volkman S."/>
            <person name="Adams J."/>
            <person name="Walker B."/>
            <person name="Young S.K."/>
            <person name="Zeng Q."/>
            <person name="Gargeya S."/>
            <person name="Fitzgerald M."/>
            <person name="Haas B."/>
            <person name="Abouelleil A."/>
            <person name="Alvarado L."/>
            <person name="Arachchi H.M."/>
            <person name="Berlin A.M."/>
            <person name="Chapman S.B."/>
            <person name="Dewar J."/>
            <person name="Goldberg J."/>
            <person name="Griggs A."/>
            <person name="Gujja S."/>
            <person name="Hansen M."/>
            <person name="Howarth C."/>
            <person name="Imamovic A."/>
            <person name="Larimer J."/>
            <person name="McCowan C."/>
            <person name="Murphy C."/>
            <person name="Neiman D."/>
            <person name="Pearson M."/>
            <person name="Priest M."/>
            <person name="Roberts A."/>
            <person name="Saif S."/>
            <person name="Shea T."/>
            <person name="Sisk P."/>
            <person name="Sykes S."/>
            <person name="Wortman J."/>
            <person name="Nusbaum C."/>
            <person name="Birren B."/>
        </authorList>
    </citation>
    <scope>NUCLEOTIDE SEQUENCE [LARGE SCALE GENOMIC DNA]</scope>
    <source>
        <strain evidence="22">Vietnam Oak-Knoll (FVO)</strain>
    </source>
</reference>
<evidence type="ECO:0000259" key="20">
    <source>
        <dbReference type="PROSITE" id="PS50103"/>
    </source>
</evidence>
<evidence type="ECO:0000256" key="8">
    <source>
        <dbReference type="ARBA" id="ARBA00022771"/>
    </source>
</evidence>
<dbReference type="AlphaFoldDB" id="A0A024VC51"/>
<dbReference type="SMART" id="SM00360">
    <property type="entry name" value="RRM"/>
    <property type="match status" value="1"/>
</dbReference>
<dbReference type="InterPro" id="IPR032297">
    <property type="entry name" value="Torus"/>
</dbReference>
<evidence type="ECO:0000313" key="21">
    <source>
        <dbReference type="EMBL" id="ETW20152.1"/>
    </source>
</evidence>
<dbReference type="InterPro" id="IPR039171">
    <property type="entry name" value="Cwc2/Slt11"/>
</dbReference>
<dbReference type="GO" id="GO:0036002">
    <property type="term" value="F:pre-mRNA binding"/>
    <property type="evidence" value="ECO:0007669"/>
    <property type="project" value="TreeGrafter"/>
</dbReference>
<dbReference type="GO" id="GO:0071007">
    <property type="term" value="C:U2-type catalytic step 2 spliceosome"/>
    <property type="evidence" value="ECO:0007669"/>
    <property type="project" value="TreeGrafter"/>
</dbReference>
<feature type="transmembrane region" description="Helical" evidence="18">
    <location>
        <begin position="428"/>
        <end position="447"/>
    </location>
</feature>
<evidence type="ECO:0000256" key="12">
    <source>
        <dbReference type="ARBA" id="ARBA00023136"/>
    </source>
</evidence>
<dbReference type="Gene3D" id="1.20.1540.10">
    <property type="entry name" value="Rhomboid-like"/>
    <property type="match status" value="1"/>
</dbReference>
<evidence type="ECO:0008006" key="23">
    <source>
        <dbReference type="Google" id="ProtNLM"/>
    </source>
</evidence>
<keyword evidence="4" id="KW-0507">mRNA processing</keyword>
<keyword evidence="10 15" id="KW-0694">RNA-binding</keyword>
<keyword evidence="9 16" id="KW-0862">Zinc</keyword>
<dbReference type="PROSITE" id="PS50103">
    <property type="entry name" value="ZF_C3H1"/>
    <property type="match status" value="1"/>
</dbReference>
<name>A0A024VC51_PLAFA</name>
<dbReference type="Pfam" id="PF01694">
    <property type="entry name" value="Rhomboid"/>
    <property type="match status" value="1"/>
</dbReference>
<dbReference type="GO" id="GO:0000974">
    <property type="term" value="C:Prp19 complex"/>
    <property type="evidence" value="ECO:0007669"/>
    <property type="project" value="TreeGrafter"/>
</dbReference>
<dbReference type="SUPFAM" id="SSF54928">
    <property type="entry name" value="RNA-binding domain, RBD"/>
    <property type="match status" value="1"/>
</dbReference>
<evidence type="ECO:0000256" key="18">
    <source>
        <dbReference type="SAM" id="Phobius"/>
    </source>
</evidence>
<dbReference type="GO" id="GO:0006397">
    <property type="term" value="P:mRNA processing"/>
    <property type="evidence" value="ECO:0007669"/>
    <property type="project" value="UniProtKB-KW"/>
</dbReference>
<evidence type="ECO:0000256" key="17">
    <source>
        <dbReference type="SAM" id="MobiDB-lite"/>
    </source>
</evidence>
<keyword evidence="7" id="KW-0747">Spliceosome</keyword>
<dbReference type="InterPro" id="IPR012677">
    <property type="entry name" value="Nucleotide-bd_a/b_plait_sf"/>
</dbReference>
<evidence type="ECO:0000256" key="3">
    <source>
        <dbReference type="ARBA" id="ARBA00008024"/>
    </source>
</evidence>
<keyword evidence="11 18" id="KW-1133">Transmembrane helix</keyword>
<dbReference type="OrthoDB" id="10251848at2759"/>
<keyword evidence="6 16" id="KW-0479">Metal-binding</keyword>
<keyword evidence="14" id="KW-0539">Nucleus</keyword>
<dbReference type="Gene3D" id="3.30.70.330">
    <property type="match status" value="1"/>
</dbReference>
<dbReference type="InterPro" id="IPR000571">
    <property type="entry name" value="Znf_CCCH"/>
</dbReference>
<evidence type="ECO:0000259" key="19">
    <source>
        <dbReference type="PROSITE" id="PS50102"/>
    </source>
</evidence>
<evidence type="ECO:0000313" key="22">
    <source>
        <dbReference type="Proteomes" id="UP000030690"/>
    </source>
</evidence>
<dbReference type="Pfam" id="PF00076">
    <property type="entry name" value="RRM_1"/>
    <property type="match status" value="1"/>
</dbReference>
<feature type="transmembrane region" description="Helical" evidence="18">
    <location>
        <begin position="268"/>
        <end position="286"/>
    </location>
</feature>
<evidence type="ECO:0000256" key="2">
    <source>
        <dbReference type="ARBA" id="ARBA00004141"/>
    </source>
</evidence>
<keyword evidence="5 18" id="KW-0812">Transmembrane</keyword>
<dbReference type="InterPro" id="IPR034181">
    <property type="entry name" value="Cwc2_RRM"/>
</dbReference>
<dbReference type="Pfam" id="PF16131">
    <property type="entry name" value="Torus"/>
    <property type="match status" value="1"/>
</dbReference>
<evidence type="ECO:0000256" key="9">
    <source>
        <dbReference type="ARBA" id="ARBA00022833"/>
    </source>
</evidence>
<evidence type="ECO:0000256" key="4">
    <source>
        <dbReference type="ARBA" id="ARBA00022664"/>
    </source>
</evidence>
<evidence type="ECO:0000256" key="6">
    <source>
        <dbReference type="ARBA" id="ARBA00022723"/>
    </source>
</evidence>
<feature type="compositionally biased region" description="Polar residues" evidence="17">
    <location>
        <begin position="483"/>
        <end position="499"/>
    </location>
</feature>
<feature type="transmembrane region" description="Helical" evidence="18">
    <location>
        <begin position="377"/>
        <end position="395"/>
    </location>
</feature>
<organism evidence="21 22">
    <name type="scientific">Plasmodium falciparum Vietnam Oak-Knoll</name>
    <name type="common">FVO</name>
    <dbReference type="NCBI Taxonomy" id="1036723"/>
    <lineage>
        <taxon>Eukaryota</taxon>
        <taxon>Sar</taxon>
        <taxon>Alveolata</taxon>
        <taxon>Apicomplexa</taxon>
        <taxon>Aconoidasida</taxon>
        <taxon>Haemosporida</taxon>
        <taxon>Plasmodiidae</taxon>
        <taxon>Plasmodium</taxon>
        <taxon>Plasmodium (Laverania)</taxon>
    </lineage>
</organism>
<feature type="domain" description="RRM" evidence="19">
    <location>
        <begin position="907"/>
        <end position="982"/>
    </location>
</feature>
<evidence type="ECO:0000256" key="10">
    <source>
        <dbReference type="ARBA" id="ARBA00022884"/>
    </source>
</evidence>
<dbReference type="InterPro" id="IPR022764">
    <property type="entry name" value="Peptidase_S54_rhomboid_dom"/>
</dbReference>
<reference evidence="21 22" key="1">
    <citation type="submission" date="2013-02" db="EMBL/GenBank/DDBJ databases">
        <title>The Genome Annotation of Plasmodium falciparum Vietnam Oak-Knoll (FVO).</title>
        <authorList>
            <consortium name="The Broad Institute Genome Sequencing Platform"/>
            <consortium name="The Broad Institute Genome Sequencing Center for Infectious Disease"/>
            <person name="Neafsey D."/>
            <person name="Hoffman S."/>
            <person name="Volkman S."/>
            <person name="Rosenthal P."/>
            <person name="Walker B."/>
            <person name="Young S.K."/>
            <person name="Zeng Q."/>
            <person name="Gargeya S."/>
            <person name="Fitzgerald M."/>
            <person name="Haas B."/>
            <person name="Abouelleil A."/>
            <person name="Allen A.W."/>
            <person name="Alvarado L."/>
            <person name="Arachchi H.M."/>
            <person name="Berlin A.M."/>
            <person name="Chapman S.B."/>
            <person name="Gainer-Dewar J."/>
            <person name="Goldberg J."/>
            <person name="Griggs A."/>
            <person name="Gujja S."/>
            <person name="Hansen M."/>
            <person name="Howarth C."/>
            <person name="Imamovic A."/>
            <person name="Ireland A."/>
            <person name="Larimer J."/>
            <person name="McCowan C."/>
            <person name="Murphy C."/>
            <person name="Pearson M."/>
            <person name="Poon T.W."/>
            <person name="Priest M."/>
            <person name="Roberts A."/>
            <person name="Saif S."/>
            <person name="Shea T."/>
            <person name="Sisk P."/>
            <person name="Sykes S."/>
            <person name="Wortman J."/>
            <person name="Nusbaum C."/>
            <person name="Birren B."/>
        </authorList>
    </citation>
    <scope>NUCLEOTIDE SEQUENCE [LARGE SCALE GENOMIC DNA]</scope>
    <source>
        <strain evidence="22">Vietnam Oak-Knoll (FVO)</strain>
    </source>
</reference>
<proteinExistence type="inferred from homology"/>
<comment type="subcellular location">
    <subcellularLocation>
        <location evidence="2">Membrane</location>
        <topology evidence="2">Multi-pass membrane protein</topology>
    </subcellularLocation>
    <subcellularLocation>
        <location evidence="1">Nucleus</location>
    </subcellularLocation>
</comment>
<sequence>MVWGKRNYFISPDSFRSFRYYFPKNFERRTKEERNVFYLSGRKNSNDSLFNKIRINEKREKNFCNYNLHQRTFCRYSQENIFNKQKKKKKEKINMINRNGDGDGQTNVFSSLSWLNVKYDILEMYKKKNIYNMVIRKKYLNNIYIYCNDLKNKYVKIYKIYYKKYLYMEIKEKTFSNITKIFTNMCMYKNYVINNIIRNKLKWTNIEKCLKNIRFNYNKRNIFLFEKISSLYKNKSNIHKNININENINKYTIYYKNIFLYHYKLSPVTYTLILLHIFVYFLWNIAEPSRNSYNYYYINNFKHNNYNNKNKYTSPLLSTDTMYKYFSCSLQNLKEKKLYTLVTNLISHNTIQSFLLNTISLYYIGTALEKIIQSRNFFITYLISGVLSSYIQILYHKNNYNNIYVFGASGSISSILSTYTFMYPSQNIYLYGVLALPLALFSSLYFLNEIYCVLSNRQDNTDDTNEPNNNHTNEQNKDIICDQSKNVINNQSTHYGNQNDHGDPPSYDLKNKNEKDNISNDKDNTNDDKNCKKIEPPSQILLNTPPPPSGQPPTGIQNVSHNSPPVPPTCPPPPTPPAPPGQPTQSNYPSQYYNMYNNMSVENYMGYPYYYSQYYNVGPHQSNAISIDPNKEKQLNNNSNVSDGGKMKTDLFSPGNNYDKDINTDENNKNMSILGNNVSNYYMNNPINNYYNMYNYNYMNGMNNVNTLNTINPINPINPMTYNYYYDNIGMYDNNKMVDENVLNYCSILDKSIELMKKSDKVKEILKTPARLQITQEELNKIEYTEGSEQYNIWFGKYVTDRYDKSVKGSSTPRFVAKYKCNPTKDSGYTKADKSYTSKQYFCIYFARGCCAYGHNCLYKHRIPNENDELEFEASVDIFGREKFNTFKDDMTGVGTFNNDCRTLFIGSIFINNINQVPVIEKILYEEFLPFGNIEYVRYIPNKNIAFIQFTNRVNAEFAKIAMSDQPIENYSTALTIKWAFEIKNQPHNLIQYYNNPFIYGNTNQVISSTWENYLMQQQYGNHPMYANMNHMYNNTNIYPLDNNNNINSNVGVLPNTSLSEHQKKINDRSANLNNSLNKIDQMFDIQN</sequence>
<dbReference type="GO" id="GO:0016020">
    <property type="term" value="C:membrane"/>
    <property type="evidence" value="ECO:0007669"/>
    <property type="project" value="UniProtKB-SubCell"/>
</dbReference>
<evidence type="ECO:0000256" key="15">
    <source>
        <dbReference type="PROSITE-ProRule" id="PRU00176"/>
    </source>
</evidence>
<evidence type="ECO:0000256" key="7">
    <source>
        <dbReference type="ARBA" id="ARBA00022728"/>
    </source>
</evidence>
<dbReference type="PROSITE" id="PS50102">
    <property type="entry name" value="RRM"/>
    <property type="match status" value="1"/>
</dbReference>
<dbReference type="SUPFAM" id="SSF144091">
    <property type="entry name" value="Rhomboid-like"/>
    <property type="match status" value="1"/>
</dbReference>
<dbReference type="InterPro" id="IPR035952">
    <property type="entry name" value="Rhomboid-like_sf"/>
</dbReference>
<feature type="region of interest" description="Disordered" evidence="17">
    <location>
        <begin position="635"/>
        <end position="657"/>
    </location>
</feature>
<dbReference type="PANTHER" id="PTHR14089:SF2">
    <property type="entry name" value="PRE-MRNA-SPLICING FACTOR CWC2"/>
    <property type="match status" value="1"/>
</dbReference>
<keyword evidence="12 18" id="KW-0472">Membrane</keyword>
<feature type="zinc finger region" description="C3H1-type" evidence="16">
    <location>
        <begin position="837"/>
        <end position="864"/>
    </location>
</feature>
<evidence type="ECO:0000256" key="16">
    <source>
        <dbReference type="PROSITE-ProRule" id="PRU00723"/>
    </source>
</evidence>
<accession>A0A024VC51</accession>
<dbReference type="GO" id="GO:0008380">
    <property type="term" value="P:RNA splicing"/>
    <property type="evidence" value="ECO:0007669"/>
    <property type="project" value="UniProtKB-KW"/>
</dbReference>
<evidence type="ECO:0000256" key="14">
    <source>
        <dbReference type="ARBA" id="ARBA00023242"/>
    </source>
</evidence>
<keyword evidence="13" id="KW-0508">mRNA splicing</keyword>
<evidence type="ECO:0000256" key="11">
    <source>
        <dbReference type="ARBA" id="ARBA00022989"/>
    </source>
</evidence>
<dbReference type="GO" id="GO:0004252">
    <property type="term" value="F:serine-type endopeptidase activity"/>
    <property type="evidence" value="ECO:0007669"/>
    <property type="project" value="InterPro"/>
</dbReference>
<dbReference type="InterPro" id="IPR000504">
    <property type="entry name" value="RRM_dom"/>
</dbReference>
<evidence type="ECO:0000256" key="5">
    <source>
        <dbReference type="ARBA" id="ARBA00022692"/>
    </source>
</evidence>
<dbReference type="CDD" id="cd12360">
    <property type="entry name" value="RRM_cwf2"/>
    <property type="match status" value="1"/>
</dbReference>
<evidence type="ECO:0000256" key="1">
    <source>
        <dbReference type="ARBA" id="ARBA00004123"/>
    </source>
</evidence>
<feature type="domain" description="C3H1-type" evidence="20">
    <location>
        <begin position="837"/>
        <end position="864"/>
    </location>
</feature>
<dbReference type="GO" id="GO:0071006">
    <property type="term" value="C:U2-type catalytic step 1 spliceosome"/>
    <property type="evidence" value="ECO:0007669"/>
    <property type="project" value="TreeGrafter"/>
</dbReference>
<dbReference type="FunFam" id="3.30.70.330:FF:000718">
    <property type="entry name" value="Pre-mRNA-splicing factor CWC2"/>
    <property type="match status" value="1"/>
</dbReference>
<dbReference type="EMBL" id="KI925025">
    <property type="protein sequence ID" value="ETW20152.1"/>
    <property type="molecule type" value="Genomic_DNA"/>
</dbReference>
<dbReference type="Proteomes" id="UP000030690">
    <property type="component" value="Unassembled WGS sequence"/>
</dbReference>
<comment type="similarity">
    <text evidence="3">Belongs to the RRM CWC2 family.</text>
</comment>
<feature type="compositionally biased region" description="Basic and acidic residues" evidence="17">
    <location>
        <begin position="509"/>
        <end position="535"/>
    </location>
</feature>
<dbReference type="GO" id="GO:0017070">
    <property type="term" value="F:U6 snRNA binding"/>
    <property type="evidence" value="ECO:0007669"/>
    <property type="project" value="TreeGrafter"/>
</dbReference>
<dbReference type="GO" id="GO:0008270">
    <property type="term" value="F:zinc ion binding"/>
    <property type="evidence" value="ECO:0007669"/>
    <property type="project" value="UniProtKB-KW"/>
</dbReference>
<dbReference type="InterPro" id="IPR035979">
    <property type="entry name" value="RBD_domain_sf"/>
</dbReference>
<feature type="transmembrane region" description="Helical" evidence="18">
    <location>
        <begin position="401"/>
        <end position="421"/>
    </location>
</feature>
<evidence type="ECO:0000256" key="13">
    <source>
        <dbReference type="ARBA" id="ARBA00023187"/>
    </source>
</evidence>
<gene>
    <name evidence="21" type="ORF">PFFVO_01054</name>
</gene>